<reference evidence="2 3" key="2">
    <citation type="submission" date="2019-02" db="EMBL/GenBank/DDBJ databases">
        <title>'Lichenibacterium ramalinii' gen. nov. sp. nov., 'Lichenibacterium minor' gen. nov. sp. nov.</title>
        <authorList>
            <person name="Pankratov T."/>
        </authorList>
    </citation>
    <scope>NUCLEOTIDE SEQUENCE [LARGE SCALE GENOMIC DNA]</scope>
    <source>
        <strain evidence="2 3">RmlP026</strain>
    </source>
</reference>
<evidence type="ECO:0000313" key="2">
    <source>
        <dbReference type="EMBL" id="RYC31271.1"/>
    </source>
</evidence>
<sequence length="272" mass="28954">MTEADRGMTGTENGQLVAPDRQARYDAGARSLATGDQGRLVVRHARASAVLAGSGDDRIARGAAMTAAVEALRLVATPARSAQDFGAKRAALRDFIATIVDETRRDDLSSLLDAGLSVEAEMRMTAGLPMQGHRLGGWLTSSLEGGTQAAEPGFAVLPAQAIPTGDLALYATAASAGDVDRTLADAIQIISDVIVLRKRGASTKGAWNWLERIAFSVCARPMGSLLAEDEDRNTLGILMRTLERRRPLAAAILRVRIERGDRRVTEVQHGKT</sequence>
<name>A0A4Q2U818_9HYPH</name>
<dbReference type="EMBL" id="QYBB01000015">
    <property type="protein sequence ID" value="RYC31271.1"/>
    <property type="molecule type" value="Genomic_DNA"/>
</dbReference>
<evidence type="ECO:0000256" key="1">
    <source>
        <dbReference type="SAM" id="MobiDB-lite"/>
    </source>
</evidence>
<dbReference type="Proteomes" id="UP000290759">
    <property type="component" value="Unassembled WGS sequence"/>
</dbReference>
<keyword evidence="3" id="KW-1185">Reference proteome</keyword>
<reference evidence="2 3" key="1">
    <citation type="submission" date="2018-12" db="EMBL/GenBank/DDBJ databases">
        <authorList>
            <person name="Grouzdev D.S."/>
            <person name="Krutkina M.S."/>
        </authorList>
    </citation>
    <scope>NUCLEOTIDE SEQUENCE [LARGE SCALE GENOMIC DNA]</scope>
    <source>
        <strain evidence="2 3">RmlP026</strain>
    </source>
</reference>
<gene>
    <name evidence="2" type="ORF">D3273_14225</name>
</gene>
<evidence type="ECO:0000313" key="3">
    <source>
        <dbReference type="Proteomes" id="UP000290759"/>
    </source>
</evidence>
<organism evidence="2 3">
    <name type="scientific">Lichenibacterium minor</name>
    <dbReference type="NCBI Taxonomy" id="2316528"/>
    <lineage>
        <taxon>Bacteria</taxon>
        <taxon>Pseudomonadati</taxon>
        <taxon>Pseudomonadota</taxon>
        <taxon>Alphaproteobacteria</taxon>
        <taxon>Hyphomicrobiales</taxon>
        <taxon>Lichenihabitantaceae</taxon>
        <taxon>Lichenibacterium</taxon>
    </lineage>
</organism>
<protein>
    <submittedName>
        <fullName evidence="2">Uncharacterized protein</fullName>
    </submittedName>
</protein>
<dbReference type="AlphaFoldDB" id="A0A4Q2U818"/>
<comment type="caution">
    <text evidence="2">The sequence shown here is derived from an EMBL/GenBank/DDBJ whole genome shotgun (WGS) entry which is preliminary data.</text>
</comment>
<accession>A0A4Q2U818</accession>
<dbReference type="RefSeq" id="WP_129227554.1">
    <property type="nucleotide sequence ID" value="NZ_QYBB01000015.1"/>
</dbReference>
<proteinExistence type="predicted"/>
<feature type="region of interest" description="Disordered" evidence="1">
    <location>
        <begin position="1"/>
        <end position="20"/>
    </location>
</feature>